<name>A0A7U2NH53_FLAPS</name>
<dbReference type="RefSeq" id="WP_203096205.1">
    <property type="nucleotide sequence ID" value="NZ_CP059075.1"/>
</dbReference>
<evidence type="ECO:0000313" key="2">
    <source>
        <dbReference type="Proteomes" id="UP000596329"/>
    </source>
</evidence>
<protein>
    <submittedName>
        <fullName evidence="1">Uncharacterized protein</fullName>
    </submittedName>
</protein>
<accession>A0A7U2NH53</accession>
<sequence length="243" mass="26892">MASTSETGHSKNVSNFETMISYCTGYGVTYNPSNSDILLSELTTLRDDSKASVKLVKTTETPFNDVEGQRKLIFKPLKPLATKVLGALRGANAPSTVIADAETINRKIQGKRADNSVVETPVGETPKDKISVSQQSYDMQIDHLDKLIELVTIEPKYNPNETPLKVVTLIDYKTQLETVNATVKNTYTPYSNAMIARNKKLYNSETGLVARAQTVKNYVKSVFGASSPEYKQISKLNFKNRAE</sequence>
<gene>
    <name evidence="1" type="ORF">H0H26_04610</name>
</gene>
<evidence type="ECO:0000313" key="1">
    <source>
        <dbReference type="EMBL" id="QRE04875.1"/>
    </source>
</evidence>
<organism evidence="1 2">
    <name type="scientific">Flavobacterium psychrophilum</name>
    <dbReference type="NCBI Taxonomy" id="96345"/>
    <lineage>
        <taxon>Bacteria</taxon>
        <taxon>Pseudomonadati</taxon>
        <taxon>Bacteroidota</taxon>
        <taxon>Flavobacteriia</taxon>
        <taxon>Flavobacteriales</taxon>
        <taxon>Flavobacteriaceae</taxon>
        <taxon>Flavobacterium</taxon>
    </lineage>
</organism>
<dbReference type="AlphaFoldDB" id="A0A7U2NH53"/>
<dbReference type="Proteomes" id="UP000596329">
    <property type="component" value="Chromosome"/>
</dbReference>
<reference evidence="1 2" key="1">
    <citation type="submission" date="2020-07" db="EMBL/GenBank/DDBJ databases">
        <title>Genomic characterization of Flavobacterium psychrophilum strains.</title>
        <authorList>
            <person name="Castillo D."/>
            <person name="Jorgensen J."/>
            <person name="Middelboe M."/>
        </authorList>
    </citation>
    <scope>NUCLEOTIDE SEQUENCE [LARGE SCALE GENOMIC DNA]</scope>
    <source>
        <strain evidence="1 2">FPS-R7</strain>
    </source>
</reference>
<proteinExistence type="predicted"/>
<dbReference type="EMBL" id="CP059075">
    <property type="protein sequence ID" value="QRE04875.1"/>
    <property type="molecule type" value="Genomic_DNA"/>
</dbReference>